<proteinExistence type="predicted"/>
<evidence type="ECO:0000256" key="4">
    <source>
        <dbReference type="SAM" id="MobiDB-lite"/>
    </source>
</evidence>
<evidence type="ECO:0000256" key="3">
    <source>
        <dbReference type="ARBA" id="ARBA00022845"/>
    </source>
</evidence>
<evidence type="ECO:0000313" key="6">
    <source>
        <dbReference type="EMBL" id="CAG5122148.1"/>
    </source>
</evidence>
<dbReference type="SUPFAM" id="SSF48371">
    <property type="entry name" value="ARM repeat"/>
    <property type="match status" value="1"/>
</dbReference>
<comment type="caution">
    <text evidence="6">The sequence shown here is derived from an EMBL/GenBank/DDBJ whole genome shotgun (WGS) entry which is preliminary data.</text>
</comment>
<name>A0A8S3Z1B9_9EUPU</name>
<comment type="subcellular location">
    <subcellularLocation>
        <location evidence="1">Cytoplasm</location>
    </subcellularLocation>
</comment>
<dbReference type="OrthoDB" id="6484979at2759"/>
<dbReference type="AlphaFoldDB" id="A0A8S3Z1B9"/>
<dbReference type="InterPro" id="IPR051367">
    <property type="entry name" value="mRNA_TranslReg/HistoneTransl"/>
</dbReference>
<keyword evidence="3" id="KW-0810">Translation regulation</keyword>
<dbReference type="InterPro" id="IPR003890">
    <property type="entry name" value="MIF4G-like_typ-3"/>
</dbReference>
<dbReference type="GO" id="GO:0003723">
    <property type="term" value="F:RNA binding"/>
    <property type="evidence" value="ECO:0007669"/>
    <property type="project" value="InterPro"/>
</dbReference>
<evidence type="ECO:0000256" key="1">
    <source>
        <dbReference type="ARBA" id="ARBA00004496"/>
    </source>
</evidence>
<reference evidence="6" key="1">
    <citation type="submission" date="2021-04" db="EMBL/GenBank/DDBJ databases">
        <authorList>
            <consortium name="Molecular Ecology Group"/>
        </authorList>
    </citation>
    <scope>NUCLEOTIDE SEQUENCE</scope>
</reference>
<dbReference type="PANTHER" id="PTHR23254:SF16">
    <property type="entry name" value="CBP80_20-DEPENDENT TRANSLATION INITIATION FACTOR"/>
    <property type="match status" value="1"/>
</dbReference>
<dbReference type="InterPro" id="IPR016024">
    <property type="entry name" value="ARM-type_fold"/>
</dbReference>
<dbReference type="EMBL" id="CAJHNH020001233">
    <property type="protein sequence ID" value="CAG5122148.1"/>
    <property type="molecule type" value="Genomic_DNA"/>
</dbReference>
<feature type="domain" description="MIF4G" evidence="5">
    <location>
        <begin position="105"/>
        <end position="289"/>
    </location>
</feature>
<protein>
    <recommendedName>
        <fullName evidence="5">MIF4G domain-containing protein</fullName>
    </recommendedName>
</protein>
<keyword evidence="7" id="KW-1185">Reference proteome</keyword>
<dbReference type="GO" id="GO:0006446">
    <property type="term" value="P:regulation of translational initiation"/>
    <property type="evidence" value="ECO:0007669"/>
    <property type="project" value="TreeGrafter"/>
</dbReference>
<sequence length="319" mass="34983">MAGRGRGRSRGILDAVLTTPGGLIAKAEESELIPDNDPAEKAIKSAAVAEENSINSPTPGEGDGGGHPTLSLNDIKSILEDSRTYSEQNDVKRVLVCARNFVRTESDVKVLASLIYNKCLEDAALAKRGSEICDGLTSIEVGNTKFRNCILSLVQTDYKERNELLEKNPARFGGFLAFLCEIFGIMRTATNEVFKPLINPLFDCLNLVLGPDSSGDGDDSDDKPIKGSSDFVINEDVCETFTVQLQCIGRLLDEHAEDQMKELMNRIRTGIIISKSSPRVRCCLLEVVETYARGWEMANNDTTKFYCDMVVEIMSGLVL</sequence>
<dbReference type="Pfam" id="PF02854">
    <property type="entry name" value="MIF4G"/>
    <property type="match status" value="1"/>
</dbReference>
<dbReference type="GO" id="GO:0005829">
    <property type="term" value="C:cytosol"/>
    <property type="evidence" value="ECO:0007669"/>
    <property type="project" value="TreeGrafter"/>
</dbReference>
<dbReference type="Gene3D" id="1.25.40.180">
    <property type="match status" value="1"/>
</dbReference>
<evidence type="ECO:0000259" key="5">
    <source>
        <dbReference type="Pfam" id="PF02854"/>
    </source>
</evidence>
<gene>
    <name evidence="6" type="ORF">CUNI_LOCUS7706</name>
</gene>
<dbReference type="GO" id="GO:0008494">
    <property type="term" value="F:translation activator activity"/>
    <property type="evidence" value="ECO:0007669"/>
    <property type="project" value="TreeGrafter"/>
</dbReference>
<accession>A0A8S3Z1B9</accession>
<dbReference type="Proteomes" id="UP000678393">
    <property type="component" value="Unassembled WGS sequence"/>
</dbReference>
<organism evidence="6 7">
    <name type="scientific">Candidula unifasciata</name>
    <dbReference type="NCBI Taxonomy" id="100452"/>
    <lineage>
        <taxon>Eukaryota</taxon>
        <taxon>Metazoa</taxon>
        <taxon>Spiralia</taxon>
        <taxon>Lophotrochozoa</taxon>
        <taxon>Mollusca</taxon>
        <taxon>Gastropoda</taxon>
        <taxon>Heterobranchia</taxon>
        <taxon>Euthyneura</taxon>
        <taxon>Panpulmonata</taxon>
        <taxon>Eupulmonata</taxon>
        <taxon>Stylommatophora</taxon>
        <taxon>Helicina</taxon>
        <taxon>Helicoidea</taxon>
        <taxon>Geomitridae</taxon>
        <taxon>Candidula</taxon>
    </lineage>
</organism>
<evidence type="ECO:0000256" key="2">
    <source>
        <dbReference type="ARBA" id="ARBA00022490"/>
    </source>
</evidence>
<dbReference type="PANTHER" id="PTHR23254">
    <property type="entry name" value="EIF4G DOMAIN PROTEIN"/>
    <property type="match status" value="1"/>
</dbReference>
<keyword evidence="2" id="KW-0963">Cytoplasm</keyword>
<feature type="region of interest" description="Disordered" evidence="4">
    <location>
        <begin position="28"/>
        <end position="72"/>
    </location>
</feature>
<evidence type="ECO:0000313" key="7">
    <source>
        <dbReference type="Proteomes" id="UP000678393"/>
    </source>
</evidence>